<evidence type="ECO:0000313" key="1">
    <source>
        <dbReference type="EMBL" id="SAK90213.1"/>
    </source>
</evidence>
<reference evidence="1" key="1">
    <citation type="submission" date="2016-01" db="EMBL/GenBank/DDBJ databases">
        <authorList>
            <person name="Peeters C."/>
        </authorList>
    </citation>
    <scope>NUCLEOTIDE SEQUENCE [LARGE SCALE GENOMIC DNA]</scope>
    <source>
        <strain evidence="1">LMG 29323</strain>
    </source>
</reference>
<name>A0A158D6W5_9BURK</name>
<dbReference type="RefSeq" id="WP_061178713.1">
    <property type="nucleotide sequence ID" value="NZ_FCOE02000032.1"/>
</dbReference>
<sequence>MSLLGKAVVLIWNDVVAEARDGFYEWHDKEHIPERLSLDGFLRGRRYRGDDASPEWLTVYEARDLDVLTGAAYLERLDNPTPLTRASVKHFRNTARSICTIDATRGDSTGGYVLTLHMRVDEHAGTVPAFFDDLLARGDVLAMHRFIADEGASNVQTAEAKERAFTVPSHILMFEAATRDGVEACRRALDAHDWASNGALAERAQVYALEISRLSQSLHI</sequence>
<dbReference type="AlphaFoldDB" id="A0A158D6W5"/>
<gene>
    <name evidence="1" type="ORF">AWB80_06399</name>
</gene>
<keyword evidence="2" id="KW-1185">Reference proteome</keyword>
<dbReference type="STRING" id="1777141.AWB80_06399"/>
<dbReference type="EMBL" id="FCOE02000032">
    <property type="protein sequence ID" value="SAK90213.1"/>
    <property type="molecule type" value="Genomic_DNA"/>
</dbReference>
<comment type="caution">
    <text evidence="1">The sequence shown here is derived from an EMBL/GenBank/DDBJ whole genome shotgun (WGS) entry which is preliminary data.</text>
</comment>
<accession>A0A158D6W5</accession>
<evidence type="ECO:0000313" key="2">
    <source>
        <dbReference type="Proteomes" id="UP000054911"/>
    </source>
</evidence>
<protein>
    <submittedName>
        <fullName evidence="1">Uncharacterized protein</fullName>
    </submittedName>
</protein>
<dbReference type="OrthoDB" id="6537357at2"/>
<dbReference type="Proteomes" id="UP000054911">
    <property type="component" value="Unassembled WGS sequence"/>
</dbReference>
<proteinExistence type="predicted"/>
<organism evidence="1 2">
    <name type="scientific">Caballeronia pedi</name>
    <dbReference type="NCBI Taxonomy" id="1777141"/>
    <lineage>
        <taxon>Bacteria</taxon>
        <taxon>Pseudomonadati</taxon>
        <taxon>Pseudomonadota</taxon>
        <taxon>Betaproteobacteria</taxon>
        <taxon>Burkholderiales</taxon>
        <taxon>Burkholderiaceae</taxon>
        <taxon>Caballeronia</taxon>
    </lineage>
</organism>